<protein>
    <submittedName>
        <fullName evidence="1">Uncharacterized protein</fullName>
    </submittedName>
</protein>
<name>A0A0H3ZRV2_9VIBR</name>
<reference evidence="1" key="1">
    <citation type="journal article" date="2015" name="MBio">
        <title>Eco-Evolutionary Dynamics of Episomes among Ecologically Cohesive Bacterial Populations.</title>
        <authorList>
            <person name="Xue H."/>
            <person name="Cordero O.X."/>
            <person name="Camas F.M."/>
            <person name="Trimble W."/>
            <person name="Meyer F."/>
            <person name="Guglielmini J."/>
            <person name="Rocha E.P."/>
            <person name="Polz M.F."/>
        </authorList>
    </citation>
    <scope>NUCLEOTIDE SEQUENCE</scope>
    <source>
        <strain evidence="1">FF_110</strain>
    </source>
</reference>
<accession>A0A0H3ZRV2</accession>
<evidence type="ECO:0000313" key="1">
    <source>
        <dbReference type="EMBL" id="AKN39000.1"/>
    </source>
</evidence>
<dbReference type="EMBL" id="KP795628">
    <property type="protein sequence ID" value="AKN39000.1"/>
    <property type="molecule type" value="Genomic_DNA"/>
</dbReference>
<proteinExistence type="predicted"/>
<dbReference type="AlphaFoldDB" id="A0A0H3ZRV2"/>
<organism evidence="1">
    <name type="scientific">Vibrio genomosp. F6</name>
    <dbReference type="NCBI Taxonomy" id="723172"/>
    <lineage>
        <taxon>Bacteria</taxon>
        <taxon>Pseudomonadati</taxon>
        <taxon>Pseudomonadota</taxon>
        <taxon>Gammaproteobacteria</taxon>
        <taxon>Vibrionales</taxon>
        <taxon>Vibrionaceae</taxon>
        <taxon>Vibrio</taxon>
    </lineage>
</organism>
<sequence>MSREEFWAELAKDKKVTTAFPKKGMLFLPNILSVLQLINPSITPPSLLKSTFRQLDKPLPISNTSLTNLYSNKGIGLKSAKAFYSSMFEICPYLEQFVEQCSQNYPNGIENIDSTPDWEALIYGLDDNTWSVAPNFLMERVQCERVALQKRRRSIELKLSEKEVGNAYFGTIFPQIQLSKNEQDLFLESVLSLVKANEISTQTSEVILNVYLDFYFSLLACMDTEILYYFNQSYVEHGLPGEESDTWPNDGLFFEIMKLSDNGNFFNGFLSYIKKISEYKN</sequence>